<comment type="caution">
    <text evidence="9">The sequence shown here is derived from an EMBL/GenBank/DDBJ whole genome shotgun (WGS) entry which is preliminary data.</text>
</comment>
<evidence type="ECO:0000256" key="2">
    <source>
        <dbReference type="ARBA" id="ARBA00010497"/>
    </source>
</evidence>
<evidence type="ECO:0000313" key="9">
    <source>
        <dbReference type="EMBL" id="CAI5441676.1"/>
    </source>
</evidence>
<evidence type="ECO:0000256" key="7">
    <source>
        <dbReference type="ARBA" id="ARBA00022833"/>
    </source>
</evidence>
<keyword evidence="3" id="KW-0637">Prenyltransferase</keyword>
<dbReference type="PANTHER" id="PTHR11774">
    <property type="entry name" value="GERANYLGERANYL TRANSFERASE TYPE BETA SUBUNIT"/>
    <property type="match status" value="1"/>
</dbReference>
<evidence type="ECO:0000313" key="10">
    <source>
        <dbReference type="Proteomes" id="UP001152747"/>
    </source>
</evidence>
<accession>A0A9P1IB41</accession>
<keyword evidence="4" id="KW-0808">Transferase</keyword>
<name>A0A9P1IB41_9PELO</name>
<gene>
    <name evidence="9" type="ORF">CAMP_LOCUS4313</name>
</gene>
<dbReference type="EMBL" id="CANHGI010000002">
    <property type="protein sequence ID" value="CAI5441676.1"/>
    <property type="molecule type" value="Genomic_DNA"/>
</dbReference>
<comment type="similarity">
    <text evidence="2">Belongs to the protein prenyltransferase subunit beta family.</text>
</comment>
<dbReference type="InterPro" id="IPR001330">
    <property type="entry name" value="Prenyltrans"/>
</dbReference>
<reference evidence="9" key="1">
    <citation type="submission" date="2022-11" db="EMBL/GenBank/DDBJ databases">
        <authorList>
            <person name="Kikuchi T."/>
        </authorList>
    </citation>
    <scope>NUCLEOTIDE SEQUENCE</scope>
    <source>
        <strain evidence="9">PS1010</strain>
    </source>
</reference>
<dbReference type="Proteomes" id="UP001152747">
    <property type="component" value="Unassembled WGS sequence"/>
</dbReference>
<dbReference type="OrthoDB" id="24893at2759"/>
<evidence type="ECO:0000256" key="6">
    <source>
        <dbReference type="ARBA" id="ARBA00022737"/>
    </source>
</evidence>
<feature type="domain" description="Prenyltransferase alpha-alpha toroid" evidence="8">
    <location>
        <begin position="523"/>
        <end position="672"/>
    </location>
</feature>
<keyword evidence="7" id="KW-0862">Zinc</keyword>
<keyword evidence="5" id="KW-0479">Metal-binding</keyword>
<evidence type="ECO:0000256" key="1">
    <source>
        <dbReference type="ARBA" id="ARBA00001947"/>
    </source>
</evidence>
<evidence type="ECO:0000256" key="5">
    <source>
        <dbReference type="ARBA" id="ARBA00022723"/>
    </source>
</evidence>
<dbReference type="InterPro" id="IPR045089">
    <property type="entry name" value="PGGT1B-like"/>
</dbReference>
<evidence type="ECO:0000256" key="3">
    <source>
        <dbReference type="ARBA" id="ARBA00022602"/>
    </source>
</evidence>
<comment type="cofactor">
    <cofactor evidence="1">
        <name>Zn(2+)</name>
        <dbReference type="ChEBI" id="CHEBI:29105"/>
    </cofactor>
</comment>
<sequence length="676" mass="77829">MCALYCEPTFRDFGVHWFGQRGFGGLLEDYSKRTDGKSIWIPQYNLQAYWRRSIPPISVGFVEPLIPARLRNSKFDRLPGSFSHKTPPYLLENRNLLGTKYSEDDKIVEIWTVNERSRRNCVEKFDLKIDEKGEIIGDNWCEDENNKEWIIENDTVLEIRKSKWKEKDSMWIRTTESLKFLQADIQQTIFKSSVKNFSESYSILGEFCVIDYGGMIWLGDLEEVGGKLSRLKIENKEDDGNVFEHVAWCNHPRQIAFSTKYKLNIFDIRTKDDILSLFQTKQFDARKQDEPILIQEKPPDRETVKHIRQLNKSTHNFIVLTNHSLYLLDDRFPMNPVVTINHTFNPHSIIISEKGCKEDEGEISSIFAIDQLIPAIYHCKLYKHKTEVWSDVNGFVKLDQIDSFNSTCRRGKFANKKSIRNEYSRAISLVEGIIDRKQNESCILLRQADDGSIWSQKFVNKTINEKKIMEKEQKSWKRVKSYIEKCDNVEPVYVVDFDKELRCDAKEERIAVSIDGNLEKKIVRKLNTKSNDEMRRVGGKVCGFRGSHACDNSDYDVANLAQTYSALLSLVILGDDLSRVDRTAILETIRGSQRENGCFWSQDEGSESDMRFVFCAVAVCHILHDETVIDWKKLGDFIKKSVNLDGGIGQGPGDESHGGSIFCAVASLSLSKSSLE</sequence>
<protein>
    <recommendedName>
        <fullName evidence="8">Prenyltransferase alpha-alpha toroid domain-containing protein</fullName>
    </recommendedName>
</protein>
<dbReference type="Gene3D" id="1.50.10.20">
    <property type="match status" value="1"/>
</dbReference>
<dbReference type="GO" id="GO:0046872">
    <property type="term" value="F:metal ion binding"/>
    <property type="evidence" value="ECO:0007669"/>
    <property type="project" value="UniProtKB-KW"/>
</dbReference>
<keyword evidence="6" id="KW-0677">Repeat</keyword>
<organism evidence="9 10">
    <name type="scientific">Caenorhabditis angaria</name>
    <dbReference type="NCBI Taxonomy" id="860376"/>
    <lineage>
        <taxon>Eukaryota</taxon>
        <taxon>Metazoa</taxon>
        <taxon>Ecdysozoa</taxon>
        <taxon>Nematoda</taxon>
        <taxon>Chromadorea</taxon>
        <taxon>Rhabditida</taxon>
        <taxon>Rhabditina</taxon>
        <taxon>Rhabditomorpha</taxon>
        <taxon>Rhabditoidea</taxon>
        <taxon>Rhabditidae</taxon>
        <taxon>Peloderinae</taxon>
        <taxon>Caenorhabditis</taxon>
    </lineage>
</organism>
<dbReference type="Pfam" id="PF00432">
    <property type="entry name" value="Prenyltrans"/>
    <property type="match status" value="1"/>
</dbReference>
<dbReference type="GO" id="GO:0004662">
    <property type="term" value="F:CAAX-protein geranylgeranyltransferase activity"/>
    <property type="evidence" value="ECO:0007669"/>
    <property type="project" value="TreeGrafter"/>
</dbReference>
<evidence type="ECO:0000259" key="8">
    <source>
        <dbReference type="Pfam" id="PF00432"/>
    </source>
</evidence>
<dbReference type="AlphaFoldDB" id="A0A9P1IB41"/>
<dbReference type="GO" id="GO:0005953">
    <property type="term" value="C:CAAX-protein geranylgeranyltransferase complex"/>
    <property type="evidence" value="ECO:0007669"/>
    <property type="project" value="TreeGrafter"/>
</dbReference>
<dbReference type="PANTHER" id="PTHR11774:SF4">
    <property type="entry name" value="GERANYLGERANYL TRANSFERASE TYPE-1 SUBUNIT BETA"/>
    <property type="match status" value="1"/>
</dbReference>
<dbReference type="SUPFAM" id="SSF48239">
    <property type="entry name" value="Terpenoid cyclases/Protein prenyltransferases"/>
    <property type="match status" value="1"/>
</dbReference>
<evidence type="ECO:0000256" key="4">
    <source>
        <dbReference type="ARBA" id="ARBA00022679"/>
    </source>
</evidence>
<dbReference type="InterPro" id="IPR008930">
    <property type="entry name" value="Terpenoid_cyclase/PrenylTrfase"/>
</dbReference>
<proteinExistence type="inferred from homology"/>
<keyword evidence="10" id="KW-1185">Reference proteome</keyword>